<dbReference type="SUPFAM" id="SSF81383">
    <property type="entry name" value="F-box domain"/>
    <property type="match status" value="1"/>
</dbReference>
<dbReference type="Proteomes" id="UP000245207">
    <property type="component" value="Unassembled WGS sequence"/>
</dbReference>
<dbReference type="PANTHER" id="PTHR46758:SF19">
    <property type="entry name" value="ZINC FINGER, MYND-TYPE, TETRATRICOPEPTIDE-LIKE HELICAL DOMAIN PROTEIN-RELATED"/>
    <property type="match status" value="1"/>
</dbReference>
<dbReference type="PROSITE" id="PS50865">
    <property type="entry name" value="ZF_MYND_2"/>
    <property type="match status" value="1"/>
</dbReference>
<evidence type="ECO:0000256" key="2">
    <source>
        <dbReference type="ARBA" id="ARBA00022771"/>
    </source>
</evidence>
<dbReference type="InterPro" id="IPR011990">
    <property type="entry name" value="TPR-like_helical_dom_sf"/>
</dbReference>
<evidence type="ECO:0000313" key="7">
    <source>
        <dbReference type="Proteomes" id="UP000245207"/>
    </source>
</evidence>
<keyword evidence="3" id="KW-0862">Zinc</keyword>
<dbReference type="Pfam" id="PF01753">
    <property type="entry name" value="zf-MYND"/>
    <property type="match status" value="1"/>
</dbReference>
<dbReference type="InterPro" id="IPR044508">
    <property type="entry name" value="At5g50450/At1g67340-like"/>
</dbReference>
<evidence type="ECO:0000256" key="1">
    <source>
        <dbReference type="ARBA" id="ARBA00022723"/>
    </source>
</evidence>
<dbReference type="PANTHER" id="PTHR46758">
    <property type="entry name" value="MYND DOMAIN-CONTAINING"/>
    <property type="match status" value="1"/>
</dbReference>
<keyword evidence="1" id="KW-0479">Metal-binding</keyword>
<dbReference type="OrthoDB" id="265717at2759"/>
<feature type="domain" description="MYND-type" evidence="5">
    <location>
        <begin position="255"/>
        <end position="297"/>
    </location>
</feature>
<dbReference type="InterPro" id="IPR057136">
    <property type="entry name" value="At2g35280_TPR_dom"/>
</dbReference>
<keyword evidence="7" id="KW-1185">Reference proteome</keyword>
<dbReference type="STRING" id="35608.A0A2U1P6A7"/>
<name>A0A2U1P6A7_ARTAN</name>
<dbReference type="Gene3D" id="6.10.140.2220">
    <property type="match status" value="1"/>
</dbReference>
<proteinExistence type="predicted"/>
<dbReference type="Pfam" id="PF23310">
    <property type="entry name" value="TPR_27"/>
    <property type="match status" value="1"/>
</dbReference>
<protein>
    <submittedName>
        <fullName evidence="6">F-box domain, cyclin-like protein</fullName>
    </submittedName>
</protein>
<reference evidence="6 7" key="1">
    <citation type="journal article" date="2018" name="Mol. Plant">
        <title>The genome of Artemisia annua provides insight into the evolution of Asteraceae family and artemisinin biosynthesis.</title>
        <authorList>
            <person name="Shen Q."/>
            <person name="Zhang L."/>
            <person name="Liao Z."/>
            <person name="Wang S."/>
            <person name="Yan T."/>
            <person name="Shi P."/>
            <person name="Liu M."/>
            <person name="Fu X."/>
            <person name="Pan Q."/>
            <person name="Wang Y."/>
            <person name="Lv Z."/>
            <person name="Lu X."/>
            <person name="Zhang F."/>
            <person name="Jiang W."/>
            <person name="Ma Y."/>
            <person name="Chen M."/>
            <person name="Hao X."/>
            <person name="Li L."/>
            <person name="Tang Y."/>
            <person name="Lv G."/>
            <person name="Zhou Y."/>
            <person name="Sun X."/>
            <person name="Brodelius P.E."/>
            <person name="Rose J.K.C."/>
            <person name="Tang K."/>
        </authorList>
    </citation>
    <scope>NUCLEOTIDE SEQUENCE [LARGE SCALE GENOMIC DNA]</scope>
    <source>
        <strain evidence="7">cv. Huhao1</strain>
        <tissue evidence="6">Leaf</tissue>
    </source>
</reference>
<sequence length="340" mass="37958">MRKKLRGDNGPVFDHATTTNTDLFDTLPDDIVLIVLCKLSSTSSSPSDFISVLLTCKRLNKLGVNPLVLKKSCKKSLAVRAKNWCDEAHRYLKLCVKAGNTEAYYTLGMILFYCLQNRGSGASLMAKAAIRSHAPALYSLALIQFNGSGGMKNDKDLRAGVALCCRSAYLGHVDAIRELGHCLQDGYGVRKNVTEGRRLLMQANARELSNIFRLKDRHSLDYFELFESHPVNKFLAEWFGLSVNRLDEGLRMCGYKECGRPETRMNEFRKCSGCGKVNYCSRGCQAHDWRVCHKVECAPMEEWVGHAIDDVEGDEINGVDGVGDDRTVEIRDGEVDGMQI</sequence>
<dbReference type="InterPro" id="IPR002893">
    <property type="entry name" value="Znf_MYND"/>
</dbReference>
<dbReference type="Gene3D" id="1.25.40.10">
    <property type="entry name" value="Tetratricopeptide repeat domain"/>
    <property type="match status" value="1"/>
</dbReference>
<evidence type="ECO:0000259" key="5">
    <source>
        <dbReference type="PROSITE" id="PS50865"/>
    </source>
</evidence>
<dbReference type="GO" id="GO:0008270">
    <property type="term" value="F:zinc ion binding"/>
    <property type="evidence" value="ECO:0007669"/>
    <property type="project" value="UniProtKB-KW"/>
</dbReference>
<evidence type="ECO:0000256" key="4">
    <source>
        <dbReference type="PROSITE-ProRule" id="PRU00134"/>
    </source>
</evidence>
<evidence type="ECO:0000313" key="6">
    <source>
        <dbReference type="EMBL" id="PWA81240.1"/>
    </source>
</evidence>
<accession>A0A2U1P6A7</accession>
<gene>
    <name evidence="6" type="ORF">CTI12_AA086090</name>
</gene>
<evidence type="ECO:0000256" key="3">
    <source>
        <dbReference type="ARBA" id="ARBA00022833"/>
    </source>
</evidence>
<organism evidence="6 7">
    <name type="scientific">Artemisia annua</name>
    <name type="common">Sweet wormwood</name>
    <dbReference type="NCBI Taxonomy" id="35608"/>
    <lineage>
        <taxon>Eukaryota</taxon>
        <taxon>Viridiplantae</taxon>
        <taxon>Streptophyta</taxon>
        <taxon>Embryophyta</taxon>
        <taxon>Tracheophyta</taxon>
        <taxon>Spermatophyta</taxon>
        <taxon>Magnoliopsida</taxon>
        <taxon>eudicotyledons</taxon>
        <taxon>Gunneridae</taxon>
        <taxon>Pentapetalae</taxon>
        <taxon>asterids</taxon>
        <taxon>campanulids</taxon>
        <taxon>Asterales</taxon>
        <taxon>Asteraceae</taxon>
        <taxon>Asteroideae</taxon>
        <taxon>Anthemideae</taxon>
        <taxon>Artemisiinae</taxon>
        <taxon>Artemisia</taxon>
    </lineage>
</organism>
<dbReference type="AlphaFoldDB" id="A0A2U1P6A7"/>
<keyword evidence="2 4" id="KW-0863">Zinc-finger</keyword>
<dbReference type="EMBL" id="PKPP01001613">
    <property type="protein sequence ID" value="PWA81240.1"/>
    <property type="molecule type" value="Genomic_DNA"/>
</dbReference>
<dbReference type="SUPFAM" id="SSF144232">
    <property type="entry name" value="HIT/MYND zinc finger-like"/>
    <property type="match status" value="1"/>
</dbReference>
<dbReference type="InterPro" id="IPR036047">
    <property type="entry name" value="F-box-like_dom_sf"/>
</dbReference>
<comment type="caution">
    <text evidence="6">The sequence shown here is derived from an EMBL/GenBank/DDBJ whole genome shotgun (WGS) entry which is preliminary data.</text>
</comment>
<dbReference type="SUPFAM" id="SSF81901">
    <property type="entry name" value="HCP-like"/>
    <property type="match status" value="1"/>
</dbReference>